<accession>A0A8J6NB94</accession>
<dbReference type="SUPFAM" id="SSF56935">
    <property type="entry name" value="Porins"/>
    <property type="match status" value="1"/>
</dbReference>
<feature type="chain" id="PRO_5035209497" description="Porin domain-containing protein" evidence="1">
    <location>
        <begin position="24"/>
        <end position="383"/>
    </location>
</feature>
<keyword evidence="1" id="KW-0732">Signal</keyword>
<evidence type="ECO:0000313" key="3">
    <source>
        <dbReference type="Proteomes" id="UP000599024"/>
    </source>
</evidence>
<sequence length="383" mass="41061">MKKVIAATAAFMMVAGVASVATAAVDLSGNARVRMIYTDNMFLEDDSETHLDSRVRINVVAKSVGGAFAKARIRMMDQDGSYLGGSGDSWGMADNSTARSDDRNIYVDYAWLGIPLGNGMTIEGGYMTVNWSPFFVFDQRKDRLKLTYKASKTLTLGATFDKLNEGDLDAASDEDQNNWGILAKNKFANGMNGALRIVYHADDRAVDQSGMRGSVSLAGKVGEGKLYGELVYVDKDIAANGLGAGAADDRMGGYLSWNGALGGMNPELMLGYTKDGYQADNDFGWIMIGKAEPITAIARVGSGGDTTFASISNTFKLSEKSNLTGNLVYMDVDAENQDALEVSARYAYAVSDGASISLSAGYLDTDRYVNNPMAAYVSLDVTY</sequence>
<name>A0A8J6NB94_9BACT</name>
<feature type="signal peptide" evidence="1">
    <location>
        <begin position="1"/>
        <end position="23"/>
    </location>
</feature>
<evidence type="ECO:0000313" key="2">
    <source>
        <dbReference type="EMBL" id="MBC8208954.1"/>
    </source>
</evidence>
<protein>
    <recommendedName>
        <fullName evidence="4">Porin domain-containing protein</fullName>
    </recommendedName>
</protein>
<comment type="caution">
    <text evidence="2">The sequence shown here is derived from an EMBL/GenBank/DDBJ whole genome shotgun (WGS) entry which is preliminary data.</text>
</comment>
<evidence type="ECO:0008006" key="4">
    <source>
        <dbReference type="Google" id="ProtNLM"/>
    </source>
</evidence>
<dbReference type="EMBL" id="JACNLK010000065">
    <property type="protein sequence ID" value="MBC8208954.1"/>
    <property type="molecule type" value="Genomic_DNA"/>
</dbReference>
<dbReference type="AlphaFoldDB" id="A0A8J6NB94"/>
<reference evidence="2 3" key="1">
    <citation type="submission" date="2020-08" db="EMBL/GenBank/DDBJ databases">
        <title>Bridging the membrane lipid divide: bacteria of the FCB group superphylum have the potential to synthesize archaeal ether lipids.</title>
        <authorList>
            <person name="Villanueva L."/>
            <person name="Von Meijenfeldt F.A.B."/>
            <person name="Westbye A.B."/>
            <person name="Yadav S."/>
            <person name="Hopmans E.C."/>
            <person name="Dutilh B.E."/>
            <person name="Sinninghe Damste J.S."/>
        </authorList>
    </citation>
    <scope>NUCLEOTIDE SEQUENCE [LARGE SCALE GENOMIC DNA]</scope>
    <source>
        <strain evidence="2">NIOZ-UU81</strain>
    </source>
</reference>
<evidence type="ECO:0000256" key="1">
    <source>
        <dbReference type="SAM" id="SignalP"/>
    </source>
</evidence>
<organism evidence="2 3">
    <name type="scientific">Candidatus Desulfatifera sulfidica</name>
    <dbReference type="NCBI Taxonomy" id="2841691"/>
    <lineage>
        <taxon>Bacteria</taxon>
        <taxon>Pseudomonadati</taxon>
        <taxon>Thermodesulfobacteriota</taxon>
        <taxon>Desulfobulbia</taxon>
        <taxon>Desulfobulbales</taxon>
        <taxon>Desulfobulbaceae</taxon>
        <taxon>Candidatus Desulfatifera</taxon>
    </lineage>
</organism>
<proteinExistence type="predicted"/>
<dbReference type="Proteomes" id="UP000599024">
    <property type="component" value="Unassembled WGS sequence"/>
</dbReference>
<gene>
    <name evidence="2" type="ORF">H8E79_07290</name>
</gene>